<organism evidence="2 3">
    <name type="scientific">Durusdinium trenchii</name>
    <dbReference type="NCBI Taxonomy" id="1381693"/>
    <lineage>
        <taxon>Eukaryota</taxon>
        <taxon>Sar</taxon>
        <taxon>Alveolata</taxon>
        <taxon>Dinophyceae</taxon>
        <taxon>Suessiales</taxon>
        <taxon>Symbiodiniaceae</taxon>
        <taxon>Durusdinium</taxon>
    </lineage>
</organism>
<name>A0ABP0PP09_9DINO</name>
<feature type="signal peptide" evidence="1">
    <location>
        <begin position="1"/>
        <end position="20"/>
    </location>
</feature>
<comment type="caution">
    <text evidence="2">The sequence shown here is derived from an EMBL/GenBank/DDBJ whole genome shotgun (WGS) entry which is preliminary data.</text>
</comment>
<reference evidence="2 3" key="1">
    <citation type="submission" date="2024-02" db="EMBL/GenBank/DDBJ databases">
        <authorList>
            <person name="Chen Y."/>
            <person name="Shah S."/>
            <person name="Dougan E. K."/>
            <person name="Thang M."/>
            <person name="Chan C."/>
        </authorList>
    </citation>
    <scope>NUCLEOTIDE SEQUENCE [LARGE SCALE GENOMIC DNA]</scope>
</reference>
<protein>
    <submittedName>
        <fullName evidence="2">Tyr recombinase domain-containing protein</fullName>
    </submittedName>
</protein>
<dbReference type="Proteomes" id="UP001642464">
    <property type="component" value="Unassembled WGS sequence"/>
</dbReference>
<evidence type="ECO:0000313" key="2">
    <source>
        <dbReference type="EMBL" id="CAK9076967.1"/>
    </source>
</evidence>
<gene>
    <name evidence="2" type="ORF">SCF082_LOCUS36994</name>
</gene>
<proteinExistence type="predicted"/>
<dbReference type="EMBL" id="CAXAMM010037335">
    <property type="protein sequence ID" value="CAK9076967.1"/>
    <property type="molecule type" value="Genomic_DNA"/>
</dbReference>
<keyword evidence="1" id="KW-0732">Signal</keyword>
<evidence type="ECO:0000256" key="1">
    <source>
        <dbReference type="SAM" id="SignalP"/>
    </source>
</evidence>
<feature type="chain" id="PRO_5046730410" evidence="1">
    <location>
        <begin position="21"/>
        <end position="329"/>
    </location>
</feature>
<sequence>MAILRVVALMVAILGSRSVAERLLGKWQWSKSLLGWDGLLVAGRRINHKGVVFLMTRRQQLLPWCNGLTNPDLFLEQRPQAQSVELHPGDTAAMVGRPQLPTLPQRTMREVFQSALGTLTCDERMRSNMGGDEDGKQDLMPLPVPQADAVVAATVVAINHLGGLDTCAEHELQRWRQDSYRFPPYQYKDNHGLWSKKGSWRRPNVQERELIMGFPLDYTKNCVVKAEQKGRSYDDARLSLLGNSWQVGVVAWLIMYDNATSKFAQWLKDNDLTLPRKRDQLDGRGGAAFWFSKHGNLDKLMIAGRWQRRECTSMKDLQSLQNFTYPGPS</sequence>
<keyword evidence="3" id="KW-1185">Reference proteome</keyword>
<evidence type="ECO:0000313" key="3">
    <source>
        <dbReference type="Proteomes" id="UP001642464"/>
    </source>
</evidence>
<accession>A0ABP0PP09</accession>